<comment type="caution">
    <text evidence="3">The sequence shown here is derived from an EMBL/GenBank/DDBJ whole genome shotgun (WGS) entry which is preliminary data.</text>
</comment>
<organism evidence="3 4">
    <name type="scientific">Acropora cervicornis</name>
    <name type="common">Staghorn coral</name>
    <dbReference type="NCBI Taxonomy" id="6130"/>
    <lineage>
        <taxon>Eukaryota</taxon>
        <taxon>Metazoa</taxon>
        <taxon>Cnidaria</taxon>
        <taxon>Anthozoa</taxon>
        <taxon>Hexacorallia</taxon>
        <taxon>Scleractinia</taxon>
        <taxon>Astrocoeniina</taxon>
        <taxon>Acroporidae</taxon>
        <taxon>Acropora</taxon>
    </lineage>
</organism>
<dbReference type="Gene3D" id="3.80.10.10">
    <property type="entry name" value="Ribonuclease Inhibitor"/>
    <property type="match status" value="3"/>
</dbReference>
<proteinExistence type="predicted"/>
<reference evidence="3" key="2">
    <citation type="journal article" date="2023" name="Science">
        <title>Genomic signatures of disease resistance in endangered staghorn corals.</title>
        <authorList>
            <person name="Vollmer S.V."/>
            <person name="Selwyn J.D."/>
            <person name="Despard B.A."/>
            <person name="Roesel C.L."/>
        </authorList>
    </citation>
    <scope>NUCLEOTIDE SEQUENCE</scope>
    <source>
        <strain evidence="3">K2</strain>
    </source>
</reference>
<dbReference type="Pfam" id="PF25372">
    <property type="entry name" value="DUF7885"/>
    <property type="match status" value="2"/>
</dbReference>
<evidence type="ECO:0000313" key="4">
    <source>
        <dbReference type="Proteomes" id="UP001249851"/>
    </source>
</evidence>
<dbReference type="Pfam" id="PF13516">
    <property type="entry name" value="LRR_6"/>
    <property type="match status" value="2"/>
</dbReference>
<dbReference type="AlphaFoldDB" id="A0AAD9UXV2"/>
<dbReference type="InterPro" id="IPR001810">
    <property type="entry name" value="F-box_dom"/>
</dbReference>
<sequence>MLVCGTSTDWRGYICNIGLIRRVLAISLLRVVFRAWHSVAVDARKTKEYFERIERGEIIDSEQEGFSRARTDGKDDISSLPRNVALRIFSFVNVGDLGRCARVCRNWKVDFSEVKHSATNKVTSSLIHKCRPFLGHLNLRGCYGLSSGSLKLTAQCKNLQDLNLSDCAGVNDEVVKSISIGCTALLYLNLANTSISDASLRYLGSYLANGKGCNKVVHLDLTGCEQITEEGYKFISMGCSFLSTIVLNELPGLRDDCIQALTSECRTLRSVSILNSPFLSDASFKCLSLCKRLRKIRVEDIALKALASFKHLNVVNVADCVRIQDTGVRQVVEGPSGAKIKELNLTNCVRVSDVTLLRIAQRCHNLVYASFCYCEHVTDAGVELLGTLPSLVSLDLSGCNIQDQGVAALGNNPKFRDISLAECPNITDLGLQKMCQQCRQLENFDVSHCKELTDNAIKNLAFYCRLLRTLNLAGCSKLTDSSLQYLSGVCHYLEALDLSGCVHITDKSLRYLRKGCKKMSSLTILYCRNVTKSAVQKIQTKCERVLYNADDPSPVLP</sequence>
<feature type="domain" description="F-box" evidence="2">
    <location>
        <begin position="74"/>
        <end position="126"/>
    </location>
</feature>
<dbReference type="SMART" id="SM00367">
    <property type="entry name" value="LRR_CC"/>
    <property type="match status" value="13"/>
</dbReference>
<dbReference type="PROSITE" id="PS50181">
    <property type="entry name" value="FBOX"/>
    <property type="match status" value="1"/>
</dbReference>
<dbReference type="EMBL" id="JARQWQ010000073">
    <property type="protein sequence ID" value="KAK2553983.1"/>
    <property type="molecule type" value="Genomic_DNA"/>
</dbReference>
<keyword evidence="4" id="KW-1185">Reference proteome</keyword>
<dbReference type="FunFam" id="3.80.10.10:FF:001152">
    <property type="entry name" value="F-box and leucine rich repeat protein 13"/>
    <property type="match status" value="1"/>
</dbReference>
<dbReference type="Proteomes" id="UP001249851">
    <property type="component" value="Unassembled WGS sequence"/>
</dbReference>
<evidence type="ECO:0000313" key="3">
    <source>
        <dbReference type="EMBL" id="KAK2553983.1"/>
    </source>
</evidence>
<dbReference type="PANTHER" id="PTHR13318:SF105">
    <property type="entry name" value="F-BOX_LRR-REPEAT PROTEIN 3"/>
    <property type="match status" value="1"/>
</dbReference>
<evidence type="ECO:0000256" key="1">
    <source>
        <dbReference type="ARBA" id="ARBA00022786"/>
    </source>
</evidence>
<dbReference type="SUPFAM" id="SSF81383">
    <property type="entry name" value="F-box domain"/>
    <property type="match status" value="1"/>
</dbReference>
<dbReference type="InterPro" id="IPR006553">
    <property type="entry name" value="Leu-rich_rpt_Cys-con_subtyp"/>
</dbReference>
<dbReference type="GO" id="GO:0019005">
    <property type="term" value="C:SCF ubiquitin ligase complex"/>
    <property type="evidence" value="ECO:0007669"/>
    <property type="project" value="TreeGrafter"/>
</dbReference>
<dbReference type="SUPFAM" id="SSF52047">
    <property type="entry name" value="RNI-like"/>
    <property type="match status" value="2"/>
</dbReference>
<dbReference type="FunFam" id="3.80.10.10:FF:001681">
    <property type="entry name" value="Predicted protein"/>
    <property type="match status" value="1"/>
</dbReference>
<reference evidence="3" key="1">
    <citation type="journal article" date="2023" name="G3 (Bethesda)">
        <title>Whole genome assembly and annotation of the endangered Caribbean coral Acropora cervicornis.</title>
        <authorList>
            <person name="Selwyn J.D."/>
            <person name="Vollmer S.V."/>
        </authorList>
    </citation>
    <scope>NUCLEOTIDE SEQUENCE</scope>
    <source>
        <strain evidence="3">K2</strain>
    </source>
</reference>
<name>A0AAD9UXV2_ACRCE</name>
<dbReference type="InterPro" id="IPR001611">
    <property type="entry name" value="Leu-rich_rpt"/>
</dbReference>
<accession>A0AAD9UXV2</accession>
<dbReference type="PANTHER" id="PTHR13318">
    <property type="entry name" value="PARTNER OF PAIRED, ISOFORM B-RELATED"/>
    <property type="match status" value="1"/>
</dbReference>
<protein>
    <submittedName>
        <fullName evidence="3">Dynein regulatory complex subunit 6</fullName>
    </submittedName>
</protein>
<gene>
    <name evidence="3" type="ORF">P5673_024688</name>
</gene>
<dbReference type="InterPro" id="IPR032675">
    <property type="entry name" value="LRR_dom_sf"/>
</dbReference>
<dbReference type="GO" id="GO:0031146">
    <property type="term" value="P:SCF-dependent proteasomal ubiquitin-dependent protein catabolic process"/>
    <property type="evidence" value="ECO:0007669"/>
    <property type="project" value="TreeGrafter"/>
</dbReference>
<dbReference type="InterPro" id="IPR057207">
    <property type="entry name" value="FBXL15_LRR"/>
</dbReference>
<dbReference type="InterPro" id="IPR036047">
    <property type="entry name" value="F-box-like_dom_sf"/>
</dbReference>
<evidence type="ECO:0000259" key="2">
    <source>
        <dbReference type="PROSITE" id="PS50181"/>
    </source>
</evidence>
<keyword evidence="1" id="KW-0833">Ubl conjugation pathway</keyword>